<accession>A0A9Q1ESS3</accession>
<dbReference type="AlphaFoldDB" id="A0A9Q1ESS3"/>
<evidence type="ECO:0000256" key="1">
    <source>
        <dbReference type="SAM" id="MobiDB-lite"/>
    </source>
</evidence>
<proteinExistence type="predicted"/>
<comment type="caution">
    <text evidence="2">The sequence shown here is derived from an EMBL/GenBank/DDBJ whole genome shotgun (WGS) entry which is preliminary data.</text>
</comment>
<dbReference type="Proteomes" id="UP001152622">
    <property type="component" value="Chromosome 13"/>
</dbReference>
<dbReference type="EMBL" id="JAINUF010000013">
    <property type="protein sequence ID" value="KAJ8344314.1"/>
    <property type="molecule type" value="Genomic_DNA"/>
</dbReference>
<name>A0A9Q1ESS3_SYNKA</name>
<dbReference type="OrthoDB" id="6230630at2759"/>
<gene>
    <name evidence="2" type="ORF">SKAU_G00316430</name>
</gene>
<sequence length="238" mass="26024">MFENGNYRRRKRKSKSQESREAKTRYKKNGGTVSVSSPSLKPAADLLIATATDSEKQQRQNDQYGADMKPALSEISKNRVHMYPFPGAHDTCPPFLTPAEDWYTSCLSIPPCGPKSQSLEKVAISCEDTAHPASSPAFSVAVNSPDRASRPKGMIQGSVTKTTDRAKGFSIDSILSKNCTQRSYRGSAGIPTRGLETDSSAFSTSMMLGAHAPQLYHMGFPLCPYLSLPCPEKVLHFQ</sequence>
<reference evidence="2" key="1">
    <citation type="journal article" date="2023" name="Science">
        <title>Genome structures resolve the early diversification of teleost fishes.</title>
        <authorList>
            <person name="Parey E."/>
            <person name="Louis A."/>
            <person name="Montfort J."/>
            <person name="Bouchez O."/>
            <person name="Roques C."/>
            <person name="Iampietro C."/>
            <person name="Lluch J."/>
            <person name="Castinel A."/>
            <person name="Donnadieu C."/>
            <person name="Desvignes T."/>
            <person name="Floi Bucao C."/>
            <person name="Jouanno E."/>
            <person name="Wen M."/>
            <person name="Mejri S."/>
            <person name="Dirks R."/>
            <person name="Jansen H."/>
            <person name="Henkel C."/>
            <person name="Chen W.J."/>
            <person name="Zahm M."/>
            <person name="Cabau C."/>
            <person name="Klopp C."/>
            <person name="Thompson A.W."/>
            <person name="Robinson-Rechavi M."/>
            <person name="Braasch I."/>
            <person name="Lecointre G."/>
            <person name="Bobe J."/>
            <person name="Postlethwait J.H."/>
            <person name="Berthelot C."/>
            <person name="Roest Crollius H."/>
            <person name="Guiguen Y."/>
        </authorList>
    </citation>
    <scope>NUCLEOTIDE SEQUENCE</scope>
    <source>
        <strain evidence="2">WJC10195</strain>
    </source>
</reference>
<protein>
    <submittedName>
        <fullName evidence="2">Uncharacterized protein</fullName>
    </submittedName>
</protein>
<organism evidence="2 3">
    <name type="scientific">Synaphobranchus kaupii</name>
    <name type="common">Kaup's arrowtooth eel</name>
    <dbReference type="NCBI Taxonomy" id="118154"/>
    <lineage>
        <taxon>Eukaryota</taxon>
        <taxon>Metazoa</taxon>
        <taxon>Chordata</taxon>
        <taxon>Craniata</taxon>
        <taxon>Vertebrata</taxon>
        <taxon>Euteleostomi</taxon>
        <taxon>Actinopterygii</taxon>
        <taxon>Neopterygii</taxon>
        <taxon>Teleostei</taxon>
        <taxon>Anguilliformes</taxon>
        <taxon>Synaphobranchidae</taxon>
        <taxon>Synaphobranchus</taxon>
    </lineage>
</organism>
<evidence type="ECO:0000313" key="2">
    <source>
        <dbReference type="EMBL" id="KAJ8344314.1"/>
    </source>
</evidence>
<keyword evidence="3" id="KW-1185">Reference proteome</keyword>
<evidence type="ECO:0000313" key="3">
    <source>
        <dbReference type="Proteomes" id="UP001152622"/>
    </source>
</evidence>
<feature type="compositionally biased region" description="Basic and acidic residues" evidence="1">
    <location>
        <begin position="15"/>
        <end position="24"/>
    </location>
</feature>
<feature type="region of interest" description="Disordered" evidence="1">
    <location>
        <begin position="135"/>
        <end position="154"/>
    </location>
</feature>
<feature type="region of interest" description="Disordered" evidence="1">
    <location>
        <begin position="1"/>
        <end position="67"/>
    </location>
</feature>